<accession>A0A0A9EK24</accession>
<evidence type="ECO:0000313" key="1">
    <source>
        <dbReference type="EMBL" id="JAE00452.1"/>
    </source>
</evidence>
<name>A0A0A9EK24_ARUDO</name>
<sequence>MQSLHQLITAILFKLSMCHWYCLFF</sequence>
<protein>
    <submittedName>
        <fullName evidence="1">Uncharacterized protein</fullName>
    </submittedName>
</protein>
<dbReference type="AlphaFoldDB" id="A0A0A9EK24"/>
<reference evidence="1" key="1">
    <citation type="submission" date="2014-09" db="EMBL/GenBank/DDBJ databases">
        <authorList>
            <person name="Magalhaes I.L.F."/>
            <person name="Oliveira U."/>
            <person name="Santos F.R."/>
            <person name="Vidigal T.H.D.A."/>
            <person name="Brescovit A.D."/>
            <person name="Santos A.J."/>
        </authorList>
    </citation>
    <scope>NUCLEOTIDE SEQUENCE</scope>
    <source>
        <tissue evidence="1">Shoot tissue taken approximately 20 cm above the soil surface</tissue>
    </source>
</reference>
<proteinExistence type="predicted"/>
<organism evidence="1">
    <name type="scientific">Arundo donax</name>
    <name type="common">Giant reed</name>
    <name type="synonym">Donax arundinaceus</name>
    <dbReference type="NCBI Taxonomy" id="35708"/>
    <lineage>
        <taxon>Eukaryota</taxon>
        <taxon>Viridiplantae</taxon>
        <taxon>Streptophyta</taxon>
        <taxon>Embryophyta</taxon>
        <taxon>Tracheophyta</taxon>
        <taxon>Spermatophyta</taxon>
        <taxon>Magnoliopsida</taxon>
        <taxon>Liliopsida</taxon>
        <taxon>Poales</taxon>
        <taxon>Poaceae</taxon>
        <taxon>PACMAD clade</taxon>
        <taxon>Arundinoideae</taxon>
        <taxon>Arundineae</taxon>
        <taxon>Arundo</taxon>
    </lineage>
</organism>
<dbReference type="EMBL" id="GBRH01197444">
    <property type="protein sequence ID" value="JAE00452.1"/>
    <property type="molecule type" value="Transcribed_RNA"/>
</dbReference>
<reference evidence="1" key="2">
    <citation type="journal article" date="2015" name="Data Brief">
        <title>Shoot transcriptome of the giant reed, Arundo donax.</title>
        <authorList>
            <person name="Barrero R.A."/>
            <person name="Guerrero F.D."/>
            <person name="Moolhuijzen P."/>
            <person name="Goolsby J.A."/>
            <person name="Tidwell J."/>
            <person name="Bellgard S.E."/>
            <person name="Bellgard M.I."/>
        </authorList>
    </citation>
    <scope>NUCLEOTIDE SEQUENCE</scope>
    <source>
        <tissue evidence="1">Shoot tissue taken approximately 20 cm above the soil surface</tissue>
    </source>
</reference>